<dbReference type="PANTHER" id="PTHR11472">
    <property type="entry name" value="DNA REPAIR DEAD HELICASE RAD3/XP-D SUBFAMILY MEMBER"/>
    <property type="match status" value="1"/>
</dbReference>
<keyword evidence="8" id="KW-1185">Reference proteome</keyword>
<dbReference type="EMBL" id="BMGD01000002">
    <property type="protein sequence ID" value="GGB60359.1"/>
    <property type="molecule type" value="Genomic_DNA"/>
</dbReference>
<dbReference type="RefSeq" id="WP_188513656.1">
    <property type="nucleotide sequence ID" value="NZ_BMGD01000002.1"/>
</dbReference>
<dbReference type="Gene3D" id="3.40.50.300">
    <property type="entry name" value="P-loop containing nucleotide triphosphate hydrolases"/>
    <property type="match status" value="2"/>
</dbReference>
<dbReference type="SUPFAM" id="SSF52540">
    <property type="entry name" value="P-loop containing nucleoside triphosphate hydrolases"/>
    <property type="match status" value="1"/>
</dbReference>
<keyword evidence="3" id="KW-0067">ATP-binding</keyword>
<dbReference type="InterPro" id="IPR006555">
    <property type="entry name" value="ATP-dep_Helicase_C"/>
</dbReference>
<dbReference type="PROSITE" id="PS51193">
    <property type="entry name" value="HELICASE_ATP_BIND_2"/>
    <property type="match status" value="1"/>
</dbReference>
<organism evidence="7 8">
    <name type="scientific">Blastomonas aquatica</name>
    <dbReference type="NCBI Taxonomy" id="1510276"/>
    <lineage>
        <taxon>Bacteria</taxon>
        <taxon>Pseudomonadati</taxon>
        <taxon>Pseudomonadota</taxon>
        <taxon>Alphaproteobacteria</taxon>
        <taxon>Sphingomonadales</taxon>
        <taxon>Sphingomonadaceae</taxon>
        <taxon>Blastomonas</taxon>
    </lineage>
</organism>
<keyword evidence="1" id="KW-0547">Nucleotide-binding</keyword>
<dbReference type="InterPro" id="IPR014013">
    <property type="entry name" value="Helic_SF1/SF2_ATP-bd_DinG/Rad3"/>
</dbReference>
<accession>A0ABQ1J565</accession>
<dbReference type="InterPro" id="IPR045028">
    <property type="entry name" value="DinG/Rad3-like"/>
</dbReference>
<dbReference type="PANTHER" id="PTHR11472:SF34">
    <property type="entry name" value="REGULATOR OF TELOMERE ELONGATION HELICASE 1"/>
    <property type="match status" value="1"/>
</dbReference>
<dbReference type="GO" id="GO:0004386">
    <property type="term" value="F:helicase activity"/>
    <property type="evidence" value="ECO:0007669"/>
    <property type="project" value="UniProtKB-KW"/>
</dbReference>
<comment type="similarity">
    <text evidence="4">Belongs to the helicase family. DinG subfamily.</text>
</comment>
<feature type="region of interest" description="Disordered" evidence="5">
    <location>
        <begin position="135"/>
        <end position="169"/>
    </location>
</feature>
<comment type="caution">
    <text evidence="7">The sequence shown here is derived from an EMBL/GenBank/DDBJ whole genome shotgun (WGS) entry which is preliminary data.</text>
</comment>
<evidence type="ECO:0000256" key="5">
    <source>
        <dbReference type="SAM" id="MobiDB-lite"/>
    </source>
</evidence>
<evidence type="ECO:0000256" key="2">
    <source>
        <dbReference type="ARBA" id="ARBA00022801"/>
    </source>
</evidence>
<evidence type="ECO:0000256" key="4">
    <source>
        <dbReference type="ARBA" id="ARBA00038058"/>
    </source>
</evidence>
<feature type="domain" description="Helicase ATP-binding" evidence="6">
    <location>
        <begin position="262"/>
        <end position="543"/>
    </location>
</feature>
<evidence type="ECO:0000259" key="6">
    <source>
        <dbReference type="PROSITE" id="PS51193"/>
    </source>
</evidence>
<reference evidence="8" key="1">
    <citation type="journal article" date="2019" name="Int. J. Syst. Evol. Microbiol.">
        <title>The Global Catalogue of Microorganisms (GCM) 10K type strain sequencing project: providing services to taxonomists for standard genome sequencing and annotation.</title>
        <authorList>
            <consortium name="The Broad Institute Genomics Platform"/>
            <consortium name="The Broad Institute Genome Sequencing Center for Infectious Disease"/>
            <person name="Wu L."/>
            <person name="Ma J."/>
        </authorList>
    </citation>
    <scope>NUCLEOTIDE SEQUENCE [LARGE SCALE GENOMIC DNA]</scope>
    <source>
        <strain evidence="8">CGMCC 1.12851</strain>
    </source>
</reference>
<evidence type="ECO:0000313" key="7">
    <source>
        <dbReference type="EMBL" id="GGB60359.1"/>
    </source>
</evidence>
<evidence type="ECO:0000256" key="3">
    <source>
        <dbReference type="ARBA" id="ARBA00022840"/>
    </source>
</evidence>
<dbReference type="InterPro" id="IPR027417">
    <property type="entry name" value="P-loop_NTPase"/>
</dbReference>
<name>A0ABQ1J565_9SPHN</name>
<dbReference type="SMART" id="SM00491">
    <property type="entry name" value="HELICc2"/>
    <property type="match status" value="1"/>
</dbReference>
<evidence type="ECO:0000256" key="1">
    <source>
        <dbReference type="ARBA" id="ARBA00022741"/>
    </source>
</evidence>
<keyword evidence="7" id="KW-0347">Helicase</keyword>
<evidence type="ECO:0000313" key="8">
    <source>
        <dbReference type="Proteomes" id="UP000614261"/>
    </source>
</evidence>
<proteinExistence type="inferred from homology"/>
<dbReference type="Pfam" id="PF13307">
    <property type="entry name" value="Helicase_C_2"/>
    <property type="match status" value="1"/>
</dbReference>
<keyword evidence="2" id="KW-0378">Hydrolase</keyword>
<gene>
    <name evidence="7" type="ORF">GCM10010833_14050</name>
</gene>
<protein>
    <submittedName>
        <fullName evidence="7">Helicase</fullName>
    </submittedName>
</protein>
<dbReference type="Proteomes" id="UP000614261">
    <property type="component" value="Unassembled WGS sequence"/>
</dbReference>
<sequence length="986" mass="106314">MTASLNFPALHASHSAIWFAHPGQPATRISKGEAIGRAAETPLIMLNAPLVAQRLGYPELSGLDLLELFAFVHPAQFMVPTPMGLARALGLPLPAVATAPAPATSMFPREGGGPSPELSGLFGGGDAKRAEATGDLIPNLHEMDPRLRGGTENGGGSENGPELGSDEGLQDSAIPALLHAATQALFATLEDPAWPQREGAWSSLQALAKLRWPWAGAASRHIKMPEKAERWLFSRLPEWEEQPLRPQPRQVTLSEDAVEAQLEGLTGATAERREGQRQFARTAAHIFAPRERKSEPHMLLAEAGTGIGKTLGYLAPASLWSQAAGGTVWISTYTKALQRQLSRETERIYGNEATFRSRVVIRKGRENYLCLLNLEDALQGGFQGRAAVLAQLVARWAAYSRDGDMIGGDLPGWLITLFRRAGVTALTDRRGECVYAGCPHYRKCFIEHAARASQHADLVIANHALVMVNAARAREQQGRPTRIIFDEGHHLHDAADSMFSVALTGQETVEMRRWIIGPEGKSRGRRRGLAARLSDVASYDELGGRAIEAARIAAEALPGEGWLARIREGAASGEIEQLLAAIRGTVYARDESGGEDAGYGLETELAELDGPLIAAALDAARAIDALHNPLVALGRRLEALIEDGPDWLDGPARARIEGALASLGWRIDLLAAWASLLGRIGGPANPDFVDWLALERFEGREYDMGLHRRWLDPGKPLAEAVIKPAHGVLVTSATLKAGDDWTPALTRSGATHLERPPEMFEARSPFDYANQAEVLIVTDVKRGDMAGLAGAYGRLIEAAGGGALGLFTAIRRLRTVHGRIADRLAQSGLPLYAQHVDPMETGTLVDIFRDDPRASLLGTDSLRDGVDVPGHSLRLVIMEGVPWPKPNILHRARRAAGGGTQYDDMIIRARLAQAFGRLIRRADDRGRFVMLSSAFPSRLLSAFPAGTPVRRVTLSEALQAVQSGVSAEAMPGARIDPVTGSEGELR</sequence>